<sequence>MKTLIENIKKLNIDELNNLCKLIREEIINQVSKNGGHLSSNLGVVELSVAIHHLFDLKKNPLIFDVSHQIYAHKILTNRSLENLRQFKGISGFSEPSESEYDFFVAGHASTSISLAVGAAKAFALQKNDNFPIALIGDGSMGCGLAYEALNELGDKKYPSIIILNDNKMSISKPIGAVSKFLSCSLSSPFYQRFKKGVEGMLEYLPNSARFAAKRFEDGFKLLTPAGMFFEEMGLEYIGPIDGHNIEELIKSLKLACNLKKPVLLHVQTIKGYGYSHSQNDEGSWHGVSPFDIKSGKAIKNSNSKSITSIFSDILYELASKDEKIVGVSAAMPSGTGMDKLIKFYPDRFFDVGIAEAHAVTSMAAMSKCGFMPVVAIYSTFLQRAYDSLIHDAAIMNLNMLFAIDRAGIVGNDGKTHQGVFDISYLSCIPNFKICAPINESSLRLLLEYATSKVGLIAIRYARGAFMLDDSFKASLKSHYLINNNSDISFLCFGQEAYKAIKLSDEFNANVIDLVFAKPLDREFLLSLAKSSKKWFIFSSSLKIGGLYSIISAFLQEEKINDIKLVSFEYEDEFITHGDSSVVEESLGLDINSIKEKIKKELN</sequence>
<dbReference type="InterPro" id="IPR029061">
    <property type="entry name" value="THDP-binding"/>
</dbReference>
<feature type="domain" description="Transketolase-like pyrimidine-binding" evidence="11">
    <location>
        <begin position="305"/>
        <end position="469"/>
    </location>
</feature>
<feature type="binding site" evidence="10">
    <location>
        <position position="68"/>
    </location>
    <ligand>
        <name>thiamine diphosphate</name>
        <dbReference type="ChEBI" id="CHEBI:58937"/>
    </ligand>
</feature>
<gene>
    <name evidence="10 12" type="primary">dxs</name>
    <name evidence="12" type="ORF">AVCANL283_01375</name>
</gene>
<feature type="binding site" evidence="10">
    <location>
        <position position="167"/>
    </location>
    <ligand>
        <name>Mg(2+)</name>
        <dbReference type="ChEBI" id="CHEBI:18420"/>
    </ligand>
</feature>
<dbReference type="EMBL" id="JACGBB010000002">
    <property type="protein sequence ID" value="MBZ7986767.1"/>
    <property type="molecule type" value="Genomic_DNA"/>
</dbReference>
<proteinExistence type="inferred from homology"/>
<evidence type="ECO:0000256" key="1">
    <source>
        <dbReference type="ARBA" id="ARBA00004980"/>
    </source>
</evidence>
<dbReference type="NCBIfam" id="TIGR00204">
    <property type="entry name" value="dxs"/>
    <property type="match status" value="1"/>
</dbReference>
<dbReference type="Pfam" id="PF02779">
    <property type="entry name" value="Transket_pyr"/>
    <property type="match status" value="1"/>
</dbReference>
<accession>A0ABS7WR33</accession>
<comment type="similarity">
    <text evidence="2 10">Belongs to the transketolase family. DXPS subfamily.</text>
</comment>
<evidence type="ECO:0000256" key="3">
    <source>
        <dbReference type="ARBA" id="ARBA00011738"/>
    </source>
</evidence>
<evidence type="ECO:0000256" key="6">
    <source>
        <dbReference type="ARBA" id="ARBA00022842"/>
    </source>
</evidence>
<dbReference type="RefSeq" id="WP_172230173.1">
    <property type="nucleotide sequence ID" value="NZ_CP035946.1"/>
</dbReference>
<dbReference type="NCBIfam" id="NF003933">
    <property type="entry name" value="PRK05444.2-2"/>
    <property type="match status" value="1"/>
</dbReference>
<comment type="subunit">
    <text evidence="3 10">Homodimer.</text>
</comment>
<keyword evidence="9 10" id="KW-0414">Isoprene biosynthesis</keyword>
<evidence type="ECO:0000256" key="10">
    <source>
        <dbReference type="HAMAP-Rule" id="MF_00315"/>
    </source>
</evidence>
<feature type="binding site" evidence="10">
    <location>
        <begin position="107"/>
        <end position="109"/>
    </location>
    <ligand>
        <name>thiamine diphosphate</name>
        <dbReference type="ChEBI" id="CHEBI:58937"/>
    </ligand>
</feature>
<protein>
    <recommendedName>
        <fullName evidence="10">1-deoxy-D-xylulose-5-phosphate synthase</fullName>
        <ecNumber evidence="10">2.2.1.7</ecNumber>
    </recommendedName>
    <alternativeName>
        <fullName evidence="10">1-deoxyxylulose-5-phosphate synthase</fullName>
        <shortName evidence="10">DXP synthase</shortName>
        <shortName evidence="10">DXPS</shortName>
    </alternativeName>
</protein>
<feature type="binding site" evidence="10">
    <location>
        <position position="356"/>
    </location>
    <ligand>
        <name>thiamine diphosphate</name>
        <dbReference type="ChEBI" id="CHEBI:58937"/>
    </ligand>
</feature>
<comment type="function">
    <text evidence="10">Catalyzes the acyloin condensation reaction between C atoms 2 and 3 of pyruvate and glyceraldehyde 3-phosphate to yield 1-deoxy-D-xylulose-5-phosphate (DXP).</text>
</comment>
<comment type="cofactor">
    <cofactor evidence="10">
        <name>thiamine diphosphate</name>
        <dbReference type="ChEBI" id="CHEBI:58937"/>
    </cofactor>
    <text evidence="10">Binds 1 thiamine pyrophosphate per subunit.</text>
</comment>
<keyword evidence="6 10" id="KW-0460">Magnesium</keyword>
<feature type="binding site" evidence="10">
    <location>
        <position position="275"/>
    </location>
    <ligand>
        <name>thiamine diphosphate</name>
        <dbReference type="ChEBI" id="CHEBI:58937"/>
    </ligand>
</feature>
<feature type="binding site" evidence="10">
    <location>
        <position position="167"/>
    </location>
    <ligand>
        <name>thiamine diphosphate</name>
        <dbReference type="ChEBI" id="CHEBI:58937"/>
    </ligand>
</feature>
<dbReference type="Gene3D" id="3.40.50.920">
    <property type="match status" value="1"/>
</dbReference>
<dbReference type="InterPro" id="IPR005477">
    <property type="entry name" value="Dxylulose-5-P_synthase"/>
</dbReference>
<organism evidence="12 13">
    <name type="scientific">Campylobacter canadensis</name>
    <dbReference type="NCBI Taxonomy" id="449520"/>
    <lineage>
        <taxon>Bacteria</taxon>
        <taxon>Pseudomonadati</taxon>
        <taxon>Campylobacterota</taxon>
        <taxon>Epsilonproteobacteria</taxon>
        <taxon>Campylobacterales</taxon>
        <taxon>Campylobacteraceae</taxon>
        <taxon>Campylobacter</taxon>
    </lineage>
</organism>
<keyword evidence="4 10" id="KW-0808">Transferase</keyword>
<dbReference type="CDD" id="cd07033">
    <property type="entry name" value="TPP_PYR_DXS_TK_like"/>
    <property type="match status" value="1"/>
</dbReference>
<dbReference type="SUPFAM" id="SSF52518">
    <property type="entry name" value="Thiamin diphosphate-binding fold (THDP-binding)"/>
    <property type="match status" value="1"/>
</dbReference>
<dbReference type="InterPro" id="IPR033248">
    <property type="entry name" value="Transketolase_C"/>
</dbReference>
<dbReference type="SUPFAM" id="SSF52922">
    <property type="entry name" value="TK C-terminal domain-like"/>
    <property type="match status" value="1"/>
</dbReference>
<evidence type="ECO:0000259" key="11">
    <source>
        <dbReference type="SMART" id="SM00861"/>
    </source>
</evidence>
<evidence type="ECO:0000256" key="5">
    <source>
        <dbReference type="ARBA" id="ARBA00022723"/>
    </source>
</evidence>
<dbReference type="InterPro" id="IPR049557">
    <property type="entry name" value="Transketolase_CS"/>
</dbReference>
<keyword evidence="13" id="KW-1185">Reference proteome</keyword>
<reference evidence="12 13" key="1">
    <citation type="submission" date="2020-07" db="EMBL/GenBank/DDBJ databases">
        <title>Transfer of Campylobacter canadensis to the novel genus Avispirillum gen. nov., that also includes two novel species recovered from migratory waterfowl: Avispirillum anseris sp. nov. and Avispirillum brantae sp. nov.</title>
        <authorList>
            <person name="Miller W.G."/>
            <person name="Chapman M.H."/>
            <person name="Yee E."/>
            <person name="Inglis G.D."/>
        </authorList>
    </citation>
    <scope>NUCLEOTIDE SEQUENCE [LARGE SCALE GENOMIC DNA]</scope>
    <source>
        <strain evidence="12 13">L283</strain>
    </source>
</reference>
<feature type="binding site" evidence="10">
    <location>
        <position position="138"/>
    </location>
    <ligand>
        <name>Mg(2+)</name>
        <dbReference type="ChEBI" id="CHEBI:18420"/>
    </ligand>
</feature>
<evidence type="ECO:0000313" key="13">
    <source>
        <dbReference type="Proteomes" id="UP000786183"/>
    </source>
</evidence>
<keyword evidence="8 10" id="KW-0786">Thiamine pyrophosphate</keyword>
<evidence type="ECO:0000256" key="4">
    <source>
        <dbReference type="ARBA" id="ARBA00022679"/>
    </source>
</evidence>
<comment type="cofactor">
    <cofactor evidence="10">
        <name>Mg(2+)</name>
        <dbReference type="ChEBI" id="CHEBI:18420"/>
    </cofactor>
    <text evidence="10">Binds 1 Mg(2+) ion per subunit.</text>
</comment>
<dbReference type="HAMAP" id="MF_00315">
    <property type="entry name" value="DXP_synth"/>
    <property type="match status" value="1"/>
</dbReference>
<comment type="pathway">
    <text evidence="1 10">Metabolic intermediate biosynthesis; 1-deoxy-D-xylulose 5-phosphate biosynthesis; 1-deoxy-D-xylulose 5-phosphate from D-glyceraldehyde 3-phosphate and pyruvate: step 1/1.</text>
</comment>
<dbReference type="Pfam" id="PF13292">
    <property type="entry name" value="DXP_synthase_N"/>
    <property type="match status" value="1"/>
</dbReference>
<dbReference type="Gene3D" id="3.40.50.970">
    <property type="match status" value="2"/>
</dbReference>
<dbReference type="EC" id="2.2.1.7" evidence="10"/>
<evidence type="ECO:0000313" key="12">
    <source>
        <dbReference type="EMBL" id="MBZ7986767.1"/>
    </source>
</evidence>
<comment type="caution">
    <text evidence="12">The sequence shown here is derived from an EMBL/GenBank/DDBJ whole genome shotgun (WGS) entry which is preliminary data.</text>
</comment>
<name>A0ABS7WR33_9BACT</name>
<evidence type="ECO:0000256" key="8">
    <source>
        <dbReference type="ARBA" id="ARBA00023052"/>
    </source>
</evidence>
<dbReference type="InterPro" id="IPR005475">
    <property type="entry name" value="Transketolase-like_Pyr-bd"/>
</dbReference>
<feature type="binding site" evidence="10">
    <location>
        <begin position="139"/>
        <end position="140"/>
    </location>
    <ligand>
        <name>thiamine diphosphate</name>
        <dbReference type="ChEBI" id="CHEBI:58937"/>
    </ligand>
</feature>
<dbReference type="PROSITE" id="PS00801">
    <property type="entry name" value="TRANSKETOLASE_1"/>
    <property type="match status" value="1"/>
</dbReference>
<keyword evidence="7 10" id="KW-0784">Thiamine biosynthesis</keyword>
<comment type="catalytic activity">
    <reaction evidence="10">
        <text>D-glyceraldehyde 3-phosphate + pyruvate + H(+) = 1-deoxy-D-xylulose 5-phosphate + CO2</text>
        <dbReference type="Rhea" id="RHEA:12605"/>
        <dbReference type="ChEBI" id="CHEBI:15361"/>
        <dbReference type="ChEBI" id="CHEBI:15378"/>
        <dbReference type="ChEBI" id="CHEBI:16526"/>
        <dbReference type="ChEBI" id="CHEBI:57792"/>
        <dbReference type="ChEBI" id="CHEBI:59776"/>
        <dbReference type="EC" id="2.2.1.7"/>
    </reaction>
</comment>
<keyword evidence="5 10" id="KW-0479">Metal-binding</keyword>
<dbReference type="InterPro" id="IPR009014">
    <property type="entry name" value="Transketo_C/PFOR_II"/>
</dbReference>
<evidence type="ECO:0000256" key="9">
    <source>
        <dbReference type="ARBA" id="ARBA00023229"/>
    </source>
</evidence>
<dbReference type="Pfam" id="PF02780">
    <property type="entry name" value="Transketolase_C"/>
    <property type="match status" value="1"/>
</dbReference>
<dbReference type="CDD" id="cd02007">
    <property type="entry name" value="TPP_DXS"/>
    <property type="match status" value="1"/>
</dbReference>
<dbReference type="Proteomes" id="UP000786183">
    <property type="component" value="Unassembled WGS sequence"/>
</dbReference>
<dbReference type="PANTHER" id="PTHR43322:SF5">
    <property type="entry name" value="1-DEOXY-D-XYLULOSE-5-PHOSPHATE SYNTHASE, CHLOROPLASTIC"/>
    <property type="match status" value="1"/>
</dbReference>
<evidence type="ECO:0000256" key="2">
    <source>
        <dbReference type="ARBA" id="ARBA00011081"/>
    </source>
</evidence>
<dbReference type="SMART" id="SM00861">
    <property type="entry name" value="Transket_pyr"/>
    <property type="match status" value="1"/>
</dbReference>
<dbReference type="PANTHER" id="PTHR43322">
    <property type="entry name" value="1-D-DEOXYXYLULOSE 5-PHOSPHATE SYNTHASE-RELATED"/>
    <property type="match status" value="1"/>
</dbReference>
<evidence type="ECO:0000256" key="7">
    <source>
        <dbReference type="ARBA" id="ARBA00022977"/>
    </source>
</evidence>
<dbReference type="GO" id="GO:0008661">
    <property type="term" value="F:1-deoxy-D-xylulose-5-phosphate synthase activity"/>
    <property type="evidence" value="ECO:0007669"/>
    <property type="project" value="UniProtKB-EC"/>
</dbReference>